<feature type="domain" description="Protein HGH1 C-terminal" evidence="5">
    <location>
        <begin position="275"/>
        <end position="328"/>
    </location>
</feature>
<feature type="compositionally biased region" description="Basic and acidic residues" evidence="3">
    <location>
        <begin position="352"/>
        <end position="374"/>
    </location>
</feature>
<dbReference type="AlphaFoldDB" id="A0A9Q1E8C6"/>
<evidence type="ECO:0000256" key="1">
    <source>
        <dbReference type="ARBA" id="ARBA00006712"/>
    </source>
</evidence>
<dbReference type="Gene3D" id="1.25.10.10">
    <property type="entry name" value="Leucine-rich Repeat Variant"/>
    <property type="match status" value="1"/>
</dbReference>
<evidence type="ECO:0000313" key="6">
    <source>
        <dbReference type="EMBL" id="KAJ8334101.1"/>
    </source>
</evidence>
<proteinExistence type="inferred from homology"/>
<evidence type="ECO:0000256" key="3">
    <source>
        <dbReference type="SAM" id="MobiDB-lite"/>
    </source>
</evidence>
<feature type="region of interest" description="Disordered" evidence="3">
    <location>
        <begin position="352"/>
        <end position="384"/>
    </location>
</feature>
<gene>
    <name evidence="6" type="ORF">SKAU_G00397400</name>
</gene>
<comment type="caution">
    <text evidence="6">The sequence shown here is derived from an EMBL/GenBank/DDBJ whole genome shotgun (WGS) entry which is preliminary data.</text>
</comment>
<dbReference type="InterPro" id="IPR011989">
    <property type="entry name" value="ARM-like"/>
</dbReference>
<keyword evidence="7" id="KW-1185">Reference proteome</keyword>
<dbReference type="PANTHER" id="PTHR13387:SF9">
    <property type="entry name" value="PROTEIN HGH1 HOMOLOG"/>
    <property type="match status" value="1"/>
</dbReference>
<organism evidence="6 7">
    <name type="scientific">Synaphobranchus kaupii</name>
    <name type="common">Kaup's arrowtooth eel</name>
    <dbReference type="NCBI Taxonomy" id="118154"/>
    <lineage>
        <taxon>Eukaryota</taxon>
        <taxon>Metazoa</taxon>
        <taxon>Chordata</taxon>
        <taxon>Craniata</taxon>
        <taxon>Vertebrata</taxon>
        <taxon>Euteleostomi</taxon>
        <taxon>Actinopterygii</taxon>
        <taxon>Neopterygii</taxon>
        <taxon>Teleostei</taxon>
        <taxon>Anguilliformes</taxon>
        <taxon>Synaphobranchidae</taxon>
        <taxon>Synaphobranchus</taxon>
    </lineage>
</organism>
<name>A0A9Q1E8C6_SYNKA</name>
<evidence type="ECO:0000256" key="2">
    <source>
        <dbReference type="ARBA" id="ARBA00014076"/>
    </source>
</evidence>
<evidence type="ECO:0000259" key="4">
    <source>
        <dbReference type="Pfam" id="PF04063"/>
    </source>
</evidence>
<dbReference type="InterPro" id="IPR016024">
    <property type="entry name" value="ARM-type_fold"/>
</dbReference>
<dbReference type="Pfam" id="PF04063">
    <property type="entry name" value="DUF383"/>
    <property type="match status" value="1"/>
</dbReference>
<reference evidence="6" key="1">
    <citation type="journal article" date="2023" name="Science">
        <title>Genome structures resolve the early diversification of teleost fishes.</title>
        <authorList>
            <person name="Parey E."/>
            <person name="Louis A."/>
            <person name="Montfort J."/>
            <person name="Bouchez O."/>
            <person name="Roques C."/>
            <person name="Iampietro C."/>
            <person name="Lluch J."/>
            <person name="Castinel A."/>
            <person name="Donnadieu C."/>
            <person name="Desvignes T."/>
            <person name="Floi Bucao C."/>
            <person name="Jouanno E."/>
            <person name="Wen M."/>
            <person name="Mejri S."/>
            <person name="Dirks R."/>
            <person name="Jansen H."/>
            <person name="Henkel C."/>
            <person name="Chen W.J."/>
            <person name="Zahm M."/>
            <person name="Cabau C."/>
            <person name="Klopp C."/>
            <person name="Thompson A.W."/>
            <person name="Robinson-Rechavi M."/>
            <person name="Braasch I."/>
            <person name="Lecointre G."/>
            <person name="Bobe J."/>
            <person name="Postlethwait J.H."/>
            <person name="Berthelot C."/>
            <person name="Roest Crollius H."/>
            <person name="Guiguen Y."/>
        </authorList>
    </citation>
    <scope>NUCLEOTIDE SEQUENCE</scope>
    <source>
        <strain evidence="6">WJC10195</strain>
    </source>
</reference>
<dbReference type="InterPro" id="IPR007206">
    <property type="entry name" value="Protein_HGH1_C"/>
</dbReference>
<dbReference type="EMBL" id="JAINUF010000021">
    <property type="protein sequence ID" value="KAJ8334101.1"/>
    <property type="molecule type" value="Genomic_DNA"/>
</dbReference>
<sequence length="384" mass="44193">MLREVEAKELLSFLTLEMRPDVKGRATEYILGLTGTQDGCRYLRGKPNCLRALLTLTRDHSVAIVKDCYHALVNLSADETLHQVLVKEANILPILFGNLLDPDYDFADRICTILSNLSRHKKTCKDVFRVLQEQEIGLAKIVEIFCTEEYNKKAPLHYLGPLLSNLTQLPEARHFILDKERCVVQRLLPYTQYDQSTVRRGGVVGTLRNCCFDYSHHEWLLSDAVDILPFLLLPLAGPEELTEEENEGLPVDLQYLPEDKKREEDPDIRKMLIETLNLLMATKAGRLILKNKSVYPVMREFHRWEREPDVAATCEKLIEVLIGDEPEPGMENLMELDIPEDVEVKLKDMEAKEQEQIEREKEELLKSESEKEEPNITPKDGLSR</sequence>
<dbReference type="InterPro" id="IPR007205">
    <property type="entry name" value="Protein_HGH1_N"/>
</dbReference>
<accession>A0A9Q1E8C6</accession>
<dbReference type="Proteomes" id="UP001152622">
    <property type="component" value="Chromosome 21"/>
</dbReference>
<dbReference type="SUPFAM" id="SSF48371">
    <property type="entry name" value="ARM repeat"/>
    <property type="match status" value="1"/>
</dbReference>
<dbReference type="InterPro" id="IPR039717">
    <property type="entry name" value="Hgh1"/>
</dbReference>
<feature type="domain" description="Protein HGH1 N-terminal" evidence="4">
    <location>
        <begin position="99"/>
        <end position="270"/>
    </location>
</feature>
<evidence type="ECO:0000313" key="7">
    <source>
        <dbReference type="Proteomes" id="UP001152622"/>
    </source>
</evidence>
<dbReference type="Pfam" id="PF04064">
    <property type="entry name" value="DUF384"/>
    <property type="match status" value="1"/>
</dbReference>
<comment type="similarity">
    <text evidence="1">Belongs to the HGH1 family.</text>
</comment>
<dbReference type="OrthoDB" id="338814at2759"/>
<evidence type="ECO:0000259" key="5">
    <source>
        <dbReference type="Pfam" id="PF04064"/>
    </source>
</evidence>
<dbReference type="PANTHER" id="PTHR13387">
    <property type="entry name" value="PROTEIN HGH1 HOMOLOG"/>
    <property type="match status" value="1"/>
</dbReference>
<protein>
    <recommendedName>
        <fullName evidence="2">Protein HGH1 homolog</fullName>
    </recommendedName>
</protein>